<dbReference type="InterPro" id="IPR045864">
    <property type="entry name" value="aa-tRNA-synth_II/BPL/LPL"/>
</dbReference>
<dbReference type="GO" id="GO:0043039">
    <property type="term" value="P:tRNA aminoacylation"/>
    <property type="evidence" value="ECO:0007669"/>
    <property type="project" value="InterPro"/>
</dbReference>
<accession>A0AAV6Y636</accession>
<dbReference type="GO" id="GO:0000049">
    <property type="term" value="F:tRNA binding"/>
    <property type="evidence" value="ECO:0007669"/>
    <property type="project" value="InterPro"/>
</dbReference>
<evidence type="ECO:0000313" key="8">
    <source>
        <dbReference type="EMBL" id="KAG8388219.1"/>
    </source>
</evidence>
<evidence type="ECO:0000256" key="2">
    <source>
        <dbReference type="ARBA" id="ARBA00022741"/>
    </source>
</evidence>
<evidence type="ECO:0000256" key="5">
    <source>
        <dbReference type="ARBA" id="ARBA00023146"/>
    </source>
</evidence>
<dbReference type="SMART" id="SM00439">
    <property type="entry name" value="BAH"/>
    <property type="match status" value="1"/>
</dbReference>
<dbReference type="Proteomes" id="UP000826271">
    <property type="component" value="Unassembled WGS sequence"/>
</dbReference>
<dbReference type="GO" id="GO:0006412">
    <property type="term" value="P:translation"/>
    <property type="evidence" value="ECO:0007669"/>
    <property type="project" value="UniProtKB-KW"/>
</dbReference>
<keyword evidence="9" id="KW-1185">Reference proteome</keyword>
<name>A0AAV6Y636_9LAMI</name>
<evidence type="ECO:0000256" key="6">
    <source>
        <dbReference type="SAM" id="MobiDB-lite"/>
    </source>
</evidence>
<dbReference type="AlphaFoldDB" id="A0AAV6Y636"/>
<proteinExistence type="predicted"/>
<dbReference type="GO" id="GO:0004812">
    <property type="term" value="F:aminoacyl-tRNA ligase activity"/>
    <property type="evidence" value="ECO:0007669"/>
    <property type="project" value="UniProtKB-KW"/>
</dbReference>
<evidence type="ECO:0000256" key="3">
    <source>
        <dbReference type="ARBA" id="ARBA00022840"/>
    </source>
</evidence>
<dbReference type="PANTHER" id="PTHR46364">
    <property type="entry name" value="OS08G0421900 PROTEIN"/>
    <property type="match status" value="1"/>
</dbReference>
<comment type="caution">
    <text evidence="8">The sequence shown here is derived from an EMBL/GenBank/DDBJ whole genome shotgun (WGS) entry which is preliminary data.</text>
</comment>
<feature type="domain" description="BAH" evidence="7">
    <location>
        <begin position="291"/>
        <end position="408"/>
    </location>
</feature>
<evidence type="ECO:0000313" key="9">
    <source>
        <dbReference type="Proteomes" id="UP000826271"/>
    </source>
</evidence>
<gene>
    <name evidence="8" type="ORF">BUALT_Bualt02G0102900</name>
</gene>
<keyword evidence="1" id="KW-0436">Ligase</keyword>
<evidence type="ECO:0000259" key="7">
    <source>
        <dbReference type="PROSITE" id="PS51038"/>
    </source>
</evidence>
<dbReference type="PROSITE" id="PS51038">
    <property type="entry name" value="BAH"/>
    <property type="match status" value="1"/>
</dbReference>
<evidence type="ECO:0000256" key="1">
    <source>
        <dbReference type="ARBA" id="ARBA00022598"/>
    </source>
</evidence>
<sequence>MRLAGLHDCIRMAGLHDCMRMAGLHDYMRLAGLHECMRMAGLHDYMRLAGLHYCMRLTDLHDCVRNDPNPAKSLSSSNPLPQNERASLHQRRCSSHVGGGGSTRHLLTPAPPAAPTSVRVSSLVRRFGFHPLFVDSGFTPAAPTSHSILPLRRPFAGVHLTTSRCYNLKAHLNLGFWNFDALFQPQQHPARDSHDTFFLKPSTTRTLPEDYVERVKRVHESGGYGSMGVGNAYYIHLISAIFKASNEFSVFARYGYEWKREEANKNLLRAHTTAVSSRMLYALAQVHFLYEVSSAGDCVLMRASKNNSAPYLASVEKIEADNRNNVKVRVRWYYMAEESVGGRSQFHGAKELFLSDHYDFQSAHTIEGICTVHTFKNYTKLEHCECCIDYFSCMISFNNSVGWDSACSGDTKWRSYGHMLKGIANLQFKQKGPFPLRSLGPLDPSSRRNVILALTVKGGVMCITIPDRHQPEGSHGNG</sequence>
<feature type="region of interest" description="Disordered" evidence="6">
    <location>
        <begin position="68"/>
        <end position="114"/>
    </location>
</feature>
<dbReference type="InterPro" id="IPR001025">
    <property type="entry name" value="BAH_dom"/>
</dbReference>
<dbReference type="GO" id="GO:0003682">
    <property type="term" value="F:chromatin binding"/>
    <property type="evidence" value="ECO:0007669"/>
    <property type="project" value="InterPro"/>
</dbReference>
<feature type="compositionally biased region" description="Polar residues" evidence="6">
    <location>
        <begin position="72"/>
        <end position="85"/>
    </location>
</feature>
<reference evidence="8" key="1">
    <citation type="submission" date="2019-10" db="EMBL/GenBank/DDBJ databases">
        <authorList>
            <person name="Zhang R."/>
            <person name="Pan Y."/>
            <person name="Wang J."/>
            <person name="Ma R."/>
            <person name="Yu S."/>
        </authorList>
    </citation>
    <scope>NUCLEOTIDE SEQUENCE</scope>
    <source>
        <strain evidence="8">LA-IB0</strain>
        <tissue evidence="8">Leaf</tissue>
    </source>
</reference>
<dbReference type="Gene3D" id="3.30.930.10">
    <property type="entry name" value="Bira Bifunctional Protein, Domain 2"/>
    <property type="match status" value="1"/>
</dbReference>
<evidence type="ECO:0000256" key="4">
    <source>
        <dbReference type="ARBA" id="ARBA00022917"/>
    </source>
</evidence>
<dbReference type="Gene3D" id="2.30.30.490">
    <property type="match status" value="1"/>
</dbReference>
<dbReference type="InterPro" id="IPR043151">
    <property type="entry name" value="BAH_sf"/>
</dbReference>
<dbReference type="InterPro" id="IPR002319">
    <property type="entry name" value="Phenylalanyl-tRNA_Synthase"/>
</dbReference>
<dbReference type="Pfam" id="PF01426">
    <property type="entry name" value="BAH"/>
    <property type="match status" value="1"/>
</dbReference>
<keyword evidence="3" id="KW-0067">ATP-binding</keyword>
<dbReference type="GO" id="GO:0005524">
    <property type="term" value="F:ATP binding"/>
    <property type="evidence" value="ECO:0007669"/>
    <property type="project" value="UniProtKB-KW"/>
</dbReference>
<organism evidence="8 9">
    <name type="scientific">Buddleja alternifolia</name>
    <dbReference type="NCBI Taxonomy" id="168488"/>
    <lineage>
        <taxon>Eukaryota</taxon>
        <taxon>Viridiplantae</taxon>
        <taxon>Streptophyta</taxon>
        <taxon>Embryophyta</taxon>
        <taxon>Tracheophyta</taxon>
        <taxon>Spermatophyta</taxon>
        <taxon>Magnoliopsida</taxon>
        <taxon>eudicotyledons</taxon>
        <taxon>Gunneridae</taxon>
        <taxon>Pentapetalae</taxon>
        <taxon>asterids</taxon>
        <taxon>lamiids</taxon>
        <taxon>Lamiales</taxon>
        <taxon>Scrophulariaceae</taxon>
        <taxon>Buddlejeae</taxon>
        <taxon>Buddleja</taxon>
    </lineage>
</organism>
<dbReference type="SUPFAM" id="SSF55681">
    <property type="entry name" value="Class II aaRS and biotin synthetases"/>
    <property type="match status" value="1"/>
</dbReference>
<dbReference type="EMBL" id="WHWC01000002">
    <property type="protein sequence ID" value="KAG8388219.1"/>
    <property type="molecule type" value="Genomic_DNA"/>
</dbReference>
<dbReference type="Pfam" id="PF01409">
    <property type="entry name" value="tRNA-synt_2d"/>
    <property type="match status" value="1"/>
</dbReference>
<keyword evidence="5" id="KW-0030">Aminoacyl-tRNA synthetase</keyword>
<protein>
    <recommendedName>
        <fullName evidence="7">BAH domain-containing protein</fullName>
    </recommendedName>
</protein>
<keyword evidence="4" id="KW-0648">Protein biosynthesis</keyword>
<keyword evidence="2" id="KW-0547">Nucleotide-binding</keyword>